<dbReference type="AlphaFoldDB" id="A0A1G9XG60"/>
<feature type="transmembrane region" description="Helical" evidence="1">
    <location>
        <begin position="52"/>
        <end position="72"/>
    </location>
</feature>
<proteinExistence type="predicted"/>
<gene>
    <name evidence="2" type="ORF">SAMN04488090_4596</name>
</gene>
<protein>
    <recommendedName>
        <fullName evidence="4">DUF1648 domain-containing protein</fullName>
    </recommendedName>
</protein>
<evidence type="ECO:0000313" key="2">
    <source>
        <dbReference type="EMBL" id="SDM95511.1"/>
    </source>
</evidence>
<dbReference type="EMBL" id="FNGS01000011">
    <property type="protein sequence ID" value="SDM95511.1"/>
    <property type="molecule type" value="Genomic_DNA"/>
</dbReference>
<evidence type="ECO:0000313" key="3">
    <source>
        <dbReference type="Proteomes" id="UP000198901"/>
    </source>
</evidence>
<evidence type="ECO:0008006" key="4">
    <source>
        <dbReference type="Google" id="ProtNLM"/>
    </source>
</evidence>
<dbReference type="OrthoDB" id="957639at2"/>
<feature type="transmembrane region" description="Helical" evidence="1">
    <location>
        <begin position="141"/>
        <end position="163"/>
    </location>
</feature>
<keyword evidence="1" id="KW-0812">Transmembrane</keyword>
<feature type="transmembrane region" description="Helical" evidence="1">
    <location>
        <begin position="12"/>
        <end position="32"/>
    </location>
</feature>
<sequence>MTISFFASQIGRYVSILAFITLLMMAYQQMPADVSIEFSPSGGNAKVYSKEVIFYTVAGFMLLANMGFLWMMRLFPKLPDGFIKLPGAVKWMFYRKQLNAIVAEWLNFGAVFVNMLLAVSVYILSAVNAPEVKQPLSRFEWVLGVACFLLVLWVVYVPMRLLLTNPVKED</sequence>
<feature type="transmembrane region" description="Helical" evidence="1">
    <location>
        <begin position="105"/>
        <end position="129"/>
    </location>
</feature>
<organism evidence="2 3">
    <name type="scientific">Siphonobacter aquaeclarae</name>
    <dbReference type="NCBI Taxonomy" id="563176"/>
    <lineage>
        <taxon>Bacteria</taxon>
        <taxon>Pseudomonadati</taxon>
        <taxon>Bacteroidota</taxon>
        <taxon>Cytophagia</taxon>
        <taxon>Cytophagales</taxon>
        <taxon>Cytophagaceae</taxon>
        <taxon>Siphonobacter</taxon>
    </lineage>
</organism>
<accession>A0A1G9XG60</accession>
<keyword evidence="1" id="KW-1133">Transmembrane helix</keyword>
<dbReference type="Proteomes" id="UP000198901">
    <property type="component" value="Unassembled WGS sequence"/>
</dbReference>
<keyword evidence="3" id="KW-1185">Reference proteome</keyword>
<keyword evidence="1" id="KW-0472">Membrane</keyword>
<evidence type="ECO:0000256" key="1">
    <source>
        <dbReference type="SAM" id="Phobius"/>
    </source>
</evidence>
<dbReference type="STRING" id="563176.SAMN04488090_4596"/>
<reference evidence="2 3" key="1">
    <citation type="submission" date="2016-10" db="EMBL/GenBank/DDBJ databases">
        <authorList>
            <person name="de Groot N.N."/>
        </authorList>
    </citation>
    <scope>NUCLEOTIDE SEQUENCE [LARGE SCALE GENOMIC DNA]</scope>
    <source>
        <strain evidence="2 3">DSM 21668</strain>
    </source>
</reference>
<name>A0A1G9XG60_9BACT</name>
<dbReference type="RefSeq" id="WP_093208205.1">
    <property type="nucleotide sequence ID" value="NZ_FNGS01000011.1"/>
</dbReference>